<reference evidence="1 2" key="1">
    <citation type="submission" date="2018-10" db="EMBL/GenBank/DDBJ databases">
        <title>Rhizobium etli, R. leguminosarum and a new Rhizobium genospecies from Phaseolus dumosus.</title>
        <authorList>
            <person name="Ramirez-Puebla S.T."/>
            <person name="Rogel-Hernandez M.A."/>
            <person name="Guerrero G."/>
            <person name="Ormeno-Orrillo E."/>
            <person name="Martinez-Romero J.C."/>
            <person name="Negrete-Yankelevich S."/>
            <person name="Martinez-Romero E."/>
        </authorList>
    </citation>
    <scope>NUCLEOTIDE SEQUENCE [LARGE SCALE GENOMIC DNA]</scope>
    <source>
        <strain evidence="1 2">CCGE525</strain>
    </source>
</reference>
<keyword evidence="2" id="KW-1185">Reference proteome</keyword>
<gene>
    <name evidence="1" type="ORF">CCGE525_08920</name>
</gene>
<evidence type="ECO:0000313" key="2">
    <source>
        <dbReference type="Proteomes" id="UP000282195"/>
    </source>
</evidence>
<sequence length="72" mass="7181">MARVVVIGIAGEEGLWVADLDAGTVTPLHPPKAGALKTVVDLRASGASVIKDVDVAVTVKSAHAAVSGHLDG</sequence>
<evidence type="ECO:0000313" key="1">
    <source>
        <dbReference type="EMBL" id="AYG58910.1"/>
    </source>
</evidence>
<protein>
    <submittedName>
        <fullName evidence="1">Uncharacterized protein</fullName>
    </submittedName>
</protein>
<organism evidence="1 2">
    <name type="scientific">Rhizobium jaguaris</name>
    <dbReference type="NCBI Taxonomy" id="1312183"/>
    <lineage>
        <taxon>Bacteria</taxon>
        <taxon>Pseudomonadati</taxon>
        <taxon>Pseudomonadota</taxon>
        <taxon>Alphaproteobacteria</taxon>
        <taxon>Hyphomicrobiales</taxon>
        <taxon>Rhizobiaceae</taxon>
        <taxon>Rhizobium/Agrobacterium group</taxon>
        <taxon>Rhizobium</taxon>
    </lineage>
</organism>
<dbReference type="OrthoDB" id="8420948at2"/>
<dbReference type="RefSeq" id="WP_120703944.1">
    <property type="nucleotide sequence ID" value="NZ_CP032694.1"/>
</dbReference>
<dbReference type="Proteomes" id="UP000282195">
    <property type="component" value="Chromosome"/>
</dbReference>
<dbReference type="EMBL" id="CP032694">
    <property type="protein sequence ID" value="AYG58910.1"/>
    <property type="molecule type" value="Genomic_DNA"/>
</dbReference>
<dbReference type="KEGG" id="rjg:CCGE525_08920"/>
<name>A0A387FHX8_9HYPH</name>
<accession>A0A387FHX8</accession>
<proteinExistence type="predicted"/>
<dbReference type="AlphaFoldDB" id="A0A387FHX8"/>